<dbReference type="InterPro" id="IPR052020">
    <property type="entry name" value="Cyclic_di-GMP/3'3'-cGAMP_PDE"/>
</dbReference>
<protein>
    <submittedName>
        <fullName evidence="7">Response regulator</fullName>
    </submittedName>
</protein>
<feature type="domain" description="HD-GYP" evidence="6">
    <location>
        <begin position="149"/>
        <end position="345"/>
    </location>
</feature>
<dbReference type="AlphaFoldDB" id="A0A5R8Y3E8"/>
<evidence type="ECO:0000313" key="8">
    <source>
        <dbReference type="Proteomes" id="UP000308901"/>
    </source>
</evidence>
<dbReference type="InterPro" id="IPR037522">
    <property type="entry name" value="HD_GYP_dom"/>
</dbReference>
<dbReference type="InterPro" id="IPR006674">
    <property type="entry name" value="HD_domain"/>
</dbReference>
<dbReference type="SMART" id="SM00471">
    <property type="entry name" value="HDc"/>
    <property type="match status" value="1"/>
</dbReference>
<dbReference type="PANTHER" id="PTHR45228">
    <property type="entry name" value="CYCLIC DI-GMP PHOSPHODIESTERASE TM_0186-RELATED"/>
    <property type="match status" value="1"/>
</dbReference>
<dbReference type="GO" id="GO:0004112">
    <property type="term" value="F:cyclic-nucleotide phosphodiesterase activity"/>
    <property type="evidence" value="ECO:0007669"/>
    <property type="project" value="UniProtKB-ARBA"/>
</dbReference>
<dbReference type="PANTHER" id="PTHR45228:SF1">
    <property type="entry name" value="CYCLIC DI-GMP PHOSPHODIESTERASE TM_0186"/>
    <property type="match status" value="1"/>
</dbReference>
<evidence type="ECO:0000259" key="5">
    <source>
        <dbReference type="PROSITE" id="PS51831"/>
    </source>
</evidence>
<reference evidence="7 8" key="1">
    <citation type="submission" date="2019-05" db="EMBL/GenBank/DDBJ databases">
        <title>Arcobacter sp. nov., isolated from sea sediment.</title>
        <authorList>
            <person name="Kim W."/>
        </authorList>
    </citation>
    <scope>NUCLEOTIDE SEQUENCE [LARGE SCALE GENOMIC DNA]</scope>
    <source>
        <strain evidence="7 8">CAU 1517</strain>
    </source>
</reference>
<feature type="modified residue" description="4-aspartylphosphate" evidence="2">
    <location>
        <position position="56"/>
    </location>
</feature>
<evidence type="ECO:0000313" key="7">
    <source>
        <dbReference type="EMBL" id="TLP40478.1"/>
    </source>
</evidence>
<dbReference type="Proteomes" id="UP000308901">
    <property type="component" value="Unassembled WGS sequence"/>
</dbReference>
<dbReference type="Pfam" id="PF13487">
    <property type="entry name" value="HD_5"/>
    <property type="match status" value="1"/>
</dbReference>
<keyword evidence="3" id="KW-0175">Coiled coil</keyword>
<evidence type="ECO:0000259" key="6">
    <source>
        <dbReference type="PROSITE" id="PS51832"/>
    </source>
</evidence>
<feature type="domain" description="HD" evidence="5">
    <location>
        <begin position="171"/>
        <end position="295"/>
    </location>
</feature>
<dbReference type="InterPro" id="IPR003607">
    <property type="entry name" value="HD/PDEase_dom"/>
</dbReference>
<dbReference type="OrthoDB" id="9781223at2"/>
<dbReference type="Gene3D" id="3.40.50.2300">
    <property type="match status" value="1"/>
</dbReference>
<keyword evidence="8" id="KW-1185">Reference proteome</keyword>
<dbReference type="SUPFAM" id="SSF52172">
    <property type="entry name" value="CheY-like"/>
    <property type="match status" value="1"/>
</dbReference>
<dbReference type="RefSeq" id="WP_138150768.1">
    <property type="nucleotide sequence ID" value="NZ_VANU01000001.1"/>
</dbReference>
<evidence type="ECO:0000256" key="2">
    <source>
        <dbReference type="PROSITE-ProRule" id="PRU00169"/>
    </source>
</evidence>
<dbReference type="EMBL" id="VANU01000001">
    <property type="protein sequence ID" value="TLP40478.1"/>
    <property type="molecule type" value="Genomic_DNA"/>
</dbReference>
<keyword evidence="2" id="KW-0597">Phosphoprotein</keyword>
<evidence type="ECO:0000259" key="4">
    <source>
        <dbReference type="PROSITE" id="PS50110"/>
    </source>
</evidence>
<proteinExistence type="predicted"/>
<dbReference type="FunFam" id="1.10.3210.10:FF:000018">
    <property type="entry name" value="Two-component system response regulator"/>
    <property type="match status" value="1"/>
</dbReference>
<dbReference type="InterPro" id="IPR001789">
    <property type="entry name" value="Sig_transdc_resp-reg_receiver"/>
</dbReference>
<name>A0A5R8Y3E8_9BACT</name>
<organism evidence="7 8">
    <name type="scientific">Arcobacter arenosus</name>
    <dbReference type="NCBI Taxonomy" id="2576037"/>
    <lineage>
        <taxon>Bacteria</taxon>
        <taxon>Pseudomonadati</taxon>
        <taxon>Campylobacterota</taxon>
        <taxon>Epsilonproteobacteria</taxon>
        <taxon>Campylobacterales</taxon>
        <taxon>Arcobacteraceae</taxon>
        <taxon>Arcobacter</taxon>
    </lineage>
</organism>
<dbReference type="Gene3D" id="1.10.3210.10">
    <property type="entry name" value="Hypothetical protein af1432"/>
    <property type="match status" value="1"/>
</dbReference>
<keyword evidence="1" id="KW-0378">Hydrolase</keyword>
<dbReference type="InterPro" id="IPR011006">
    <property type="entry name" value="CheY-like_superfamily"/>
</dbReference>
<gene>
    <name evidence="7" type="ORF">FDK22_00255</name>
</gene>
<sequence>MELNNLNAVYIDDEAINLMLVEAYGQEFGLNIKCFDDSQEGLDYILTNDIDILFTDYMMPNIDGIELIKRFRKTQDEVPIVVITAAGDDQELKINALEAGATDFLTKPIDISEFKARTINLLKLRLAQLKLQDKALLLEDEVKKATKEIQSREHETLMVLARTAEYKDAETANHTIRVAHYSKLLAKKIGLDEEKQSVIYYSAPFHDIGKVGIADSILLKEGKLSDEEFDIMKSHVHIGNEILKDTNSAYLIEGQIIAQNHHEKYDGSGYPLGLKGEDIPISARIVTIADVFDALTSVRPYKKSWSIQDAVLLLLREKGKHFDPKLVDLFVESIEEVKKIHDTYH</sequence>
<dbReference type="Pfam" id="PF00072">
    <property type="entry name" value="Response_reg"/>
    <property type="match status" value="1"/>
</dbReference>
<feature type="coiled-coil region" evidence="3">
    <location>
        <begin position="128"/>
        <end position="155"/>
    </location>
</feature>
<dbReference type="SMART" id="SM00448">
    <property type="entry name" value="REC"/>
    <property type="match status" value="1"/>
</dbReference>
<feature type="domain" description="Response regulatory" evidence="4">
    <location>
        <begin position="7"/>
        <end position="122"/>
    </location>
</feature>
<evidence type="ECO:0000256" key="1">
    <source>
        <dbReference type="ARBA" id="ARBA00022801"/>
    </source>
</evidence>
<dbReference type="GO" id="GO:0000160">
    <property type="term" value="P:phosphorelay signal transduction system"/>
    <property type="evidence" value="ECO:0007669"/>
    <property type="project" value="InterPro"/>
</dbReference>
<dbReference type="PROSITE" id="PS51832">
    <property type="entry name" value="HD_GYP"/>
    <property type="match status" value="1"/>
</dbReference>
<dbReference type="PROSITE" id="PS51831">
    <property type="entry name" value="HD"/>
    <property type="match status" value="1"/>
</dbReference>
<dbReference type="PROSITE" id="PS50110">
    <property type="entry name" value="RESPONSE_REGULATORY"/>
    <property type="match status" value="1"/>
</dbReference>
<accession>A0A5R8Y3E8</accession>
<evidence type="ECO:0000256" key="3">
    <source>
        <dbReference type="SAM" id="Coils"/>
    </source>
</evidence>
<comment type="caution">
    <text evidence="7">The sequence shown here is derived from an EMBL/GenBank/DDBJ whole genome shotgun (WGS) entry which is preliminary data.</text>
</comment>
<dbReference type="GO" id="GO:0009214">
    <property type="term" value="P:cyclic nucleotide catabolic process"/>
    <property type="evidence" value="ECO:0007669"/>
    <property type="project" value="UniProtKB-ARBA"/>
</dbReference>
<dbReference type="CDD" id="cd00077">
    <property type="entry name" value="HDc"/>
    <property type="match status" value="1"/>
</dbReference>
<dbReference type="SUPFAM" id="SSF109604">
    <property type="entry name" value="HD-domain/PDEase-like"/>
    <property type="match status" value="1"/>
</dbReference>